<reference evidence="2 3" key="1">
    <citation type="journal article" date="2015" name="Nature">
        <title>rRNA introns, odd ribosomes, and small enigmatic genomes across a large radiation of phyla.</title>
        <authorList>
            <person name="Brown C.T."/>
            <person name="Hug L.A."/>
            <person name="Thomas B.C."/>
            <person name="Sharon I."/>
            <person name="Castelle C.J."/>
            <person name="Singh A."/>
            <person name="Wilkins M.J."/>
            <person name="Williams K.H."/>
            <person name="Banfield J.F."/>
        </authorList>
    </citation>
    <scope>NUCLEOTIDE SEQUENCE [LARGE SCALE GENOMIC DNA]</scope>
</reference>
<dbReference type="Gene3D" id="6.10.250.2410">
    <property type="match status" value="1"/>
</dbReference>
<dbReference type="Pfam" id="PF02616">
    <property type="entry name" value="SMC_ScpA"/>
    <property type="match status" value="1"/>
</dbReference>
<protein>
    <recommendedName>
        <fullName evidence="1">Segregation and condensation protein A</fullName>
    </recommendedName>
</protein>
<evidence type="ECO:0000313" key="2">
    <source>
        <dbReference type="EMBL" id="KKR04921.1"/>
    </source>
</evidence>
<comment type="caution">
    <text evidence="2">The sequence shown here is derived from an EMBL/GenBank/DDBJ whole genome shotgun (WGS) entry which is preliminary data.</text>
</comment>
<evidence type="ECO:0000313" key="3">
    <source>
        <dbReference type="Proteomes" id="UP000033935"/>
    </source>
</evidence>
<gene>
    <name evidence="2" type="ORF">UT30_C0002G0038</name>
</gene>
<dbReference type="Proteomes" id="UP000033935">
    <property type="component" value="Unassembled WGS sequence"/>
</dbReference>
<dbReference type="InterPro" id="IPR023093">
    <property type="entry name" value="ScpA-like_C"/>
</dbReference>
<proteinExistence type="predicted"/>
<evidence type="ECO:0000256" key="1">
    <source>
        <dbReference type="ARBA" id="ARBA00044777"/>
    </source>
</evidence>
<name>A0A0G0MWU9_9BACT</name>
<dbReference type="EMBL" id="LBWG01000002">
    <property type="protein sequence ID" value="KKR04921.1"/>
    <property type="molecule type" value="Genomic_DNA"/>
</dbReference>
<dbReference type="PANTHER" id="PTHR33969">
    <property type="entry name" value="SEGREGATION AND CONDENSATION PROTEIN A"/>
    <property type="match status" value="1"/>
</dbReference>
<dbReference type="PANTHER" id="PTHR33969:SF2">
    <property type="entry name" value="SEGREGATION AND CONDENSATION PROTEIN A"/>
    <property type="match status" value="1"/>
</dbReference>
<organism evidence="2 3">
    <name type="scientific">Candidatus Uhrbacteria bacterium GW2011_GWF2_39_13</name>
    <dbReference type="NCBI Taxonomy" id="1618995"/>
    <lineage>
        <taxon>Bacteria</taxon>
        <taxon>Candidatus Uhriibacteriota</taxon>
    </lineage>
</organism>
<dbReference type="AlphaFoldDB" id="A0A0G0MWU9"/>
<dbReference type="Gene3D" id="1.10.10.580">
    <property type="entry name" value="Structural maintenance of chromosome 1. Chain E"/>
    <property type="match status" value="1"/>
</dbReference>
<accession>A0A0G0MWU9</accession>
<dbReference type="PATRIC" id="fig|1618995.3.peg.136"/>
<dbReference type="InterPro" id="IPR003768">
    <property type="entry name" value="ScpA"/>
</dbReference>
<sequence length="232" mass="26157">MGFEVRLEKFDGPLHVLLELIQAQELPITEISLAQVTQGYLRYIETQEVPPSELADFLIVATKLLLIKSQAILPVEQEVFEDDSSKLALQLRLYKEFVDASKILEDLFMNNHTSFERSQADLVKVYPGEIVTNVTSSLLQEAFTGLLKRLEPFFKLQTAALDRVVSVKERLQEIHQAILARANMTFAQIASGGKSKVDIVVSFLALLELVKQRIVSVVQGNAFEEIEIKRVD</sequence>